<dbReference type="OrthoDB" id="9815855at2"/>
<evidence type="ECO:0000256" key="1">
    <source>
        <dbReference type="SAM" id="Phobius"/>
    </source>
</evidence>
<reference evidence="2 3" key="1">
    <citation type="submission" date="2018-09" db="EMBL/GenBank/DDBJ databases">
        <title>Bacillus saliacetes sp. nov., isolated from Thai shrimp paste (Ka-pi).</title>
        <authorList>
            <person name="Daroonpunt R."/>
            <person name="Tanasupawat S."/>
            <person name="Yiamsombut S."/>
        </authorList>
    </citation>
    <scope>NUCLEOTIDE SEQUENCE [LARGE SCALE GENOMIC DNA]</scope>
    <source>
        <strain evidence="2 3">SKP7-4</strain>
    </source>
</reference>
<feature type="transmembrane region" description="Helical" evidence="1">
    <location>
        <begin position="149"/>
        <end position="170"/>
    </location>
</feature>
<keyword evidence="1" id="KW-1133">Transmembrane helix</keyword>
<name>A0A3A1R8U5_9BACI</name>
<dbReference type="GO" id="GO:0005886">
    <property type="term" value="C:plasma membrane"/>
    <property type="evidence" value="ECO:0007669"/>
    <property type="project" value="UniProtKB-SubCell"/>
</dbReference>
<keyword evidence="3" id="KW-1185">Reference proteome</keyword>
<evidence type="ECO:0000313" key="2">
    <source>
        <dbReference type="EMBL" id="RIW37380.1"/>
    </source>
</evidence>
<dbReference type="GO" id="GO:0140359">
    <property type="term" value="F:ABC-type transporter activity"/>
    <property type="evidence" value="ECO:0007669"/>
    <property type="project" value="InterPro"/>
</dbReference>
<dbReference type="Proteomes" id="UP000265801">
    <property type="component" value="Unassembled WGS sequence"/>
</dbReference>
<dbReference type="PANTHER" id="PTHR43471:SF12">
    <property type="entry name" value="HYPOTHETICAL MEMBRANE PROTEIN, CONSERVED"/>
    <property type="match status" value="1"/>
</dbReference>
<evidence type="ECO:0000313" key="3">
    <source>
        <dbReference type="Proteomes" id="UP000265801"/>
    </source>
</evidence>
<organism evidence="2 3">
    <name type="scientific">Bacillus salacetis</name>
    <dbReference type="NCBI Taxonomy" id="2315464"/>
    <lineage>
        <taxon>Bacteria</taxon>
        <taxon>Bacillati</taxon>
        <taxon>Bacillota</taxon>
        <taxon>Bacilli</taxon>
        <taxon>Bacillales</taxon>
        <taxon>Bacillaceae</taxon>
        <taxon>Bacillus</taxon>
    </lineage>
</organism>
<gene>
    <name evidence="2" type="ORF">D3H55_04930</name>
</gene>
<accession>A0A3A1R8U5</accession>
<dbReference type="AlphaFoldDB" id="A0A3A1R8U5"/>
<comment type="caution">
    <text evidence="2">The sequence shown here is derived from an EMBL/GenBank/DDBJ whole genome shotgun (WGS) entry which is preliminary data.</text>
</comment>
<dbReference type="EMBL" id="QXIR01000004">
    <property type="protein sequence ID" value="RIW37380.1"/>
    <property type="molecule type" value="Genomic_DNA"/>
</dbReference>
<protein>
    <submittedName>
        <fullName evidence="2">ABC transporter permease</fullName>
    </submittedName>
</protein>
<keyword evidence="1" id="KW-0472">Membrane</keyword>
<dbReference type="RefSeq" id="WP_119545799.1">
    <property type="nucleotide sequence ID" value="NZ_QXIR01000004.1"/>
</dbReference>
<keyword evidence="1" id="KW-0812">Transmembrane</keyword>
<dbReference type="PANTHER" id="PTHR43471">
    <property type="entry name" value="ABC TRANSPORTER PERMEASE"/>
    <property type="match status" value="1"/>
</dbReference>
<feature type="transmembrane region" description="Helical" evidence="1">
    <location>
        <begin position="109"/>
        <end position="137"/>
    </location>
</feature>
<proteinExistence type="predicted"/>
<feature type="transmembrane region" description="Helical" evidence="1">
    <location>
        <begin position="182"/>
        <end position="205"/>
    </location>
</feature>
<feature type="transmembrane region" description="Helical" evidence="1">
    <location>
        <begin position="244"/>
        <end position="267"/>
    </location>
</feature>
<feature type="transmembrane region" description="Helical" evidence="1">
    <location>
        <begin position="21"/>
        <end position="44"/>
    </location>
</feature>
<feature type="transmembrane region" description="Helical" evidence="1">
    <location>
        <begin position="64"/>
        <end position="88"/>
    </location>
</feature>
<sequence>MKTLLINPVLNKEIKLRLRSLKSFMGILFYLAALGLVAIGFIYITMMNSRNGYIRPEESRMMFMVLSMVQMGLILFMTPGLTAGVISGERERQTLSMLLTTEQSSTSIILSKLVSSVAFLFLMISSSLPLYSIVFLYGGVSPGVLLGTFGIYVITIITIGSIGILFSTILKKTIVSMIATYGVALFLTVGTGFITVFTMSAILMGNSTNPAPYFLIMSNPAFALMTIFQPGLQEEFVMRTGIEFPFWISFVITFAVIAVICLLVSIAKLRPRMRPSGRRRKKDA</sequence>